<reference evidence="9" key="1">
    <citation type="journal article" date="2013" name="Genome Announc.">
        <title>Draft genome sequence of the ascomycete Phaeoacremonium aleophilum strain UCR-PA7, a causal agent of the esca disease complex in grapevines.</title>
        <authorList>
            <person name="Blanco-Ulate B."/>
            <person name="Rolshausen P."/>
            <person name="Cantu D."/>
        </authorList>
    </citation>
    <scope>NUCLEOTIDE SEQUENCE [LARGE SCALE GENOMIC DNA]</scope>
    <source>
        <strain evidence="9">UCR-PA7</strain>
    </source>
</reference>
<feature type="transmembrane region" description="Helical" evidence="7">
    <location>
        <begin position="309"/>
        <end position="326"/>
    </location>
</feature>
<feature type="transmembrane region" description="Helical" evidence="7">
    <location>
        <begin position="73"/>
        <end position="92"/>
    </location>
</feature>
<feature type="transmembrane region" description="Helical" evidence="7">
    <location>
        <begin position="39"/>
        <end position="61"/>
    </location>
</feature>
<evidence type="ECO:0000313" key="9">
    <source>
        <dbReference type="Proteomes" id="UP000014074"/>
    </source>
</evidence>
<accession>R8BSJ4</accession>
<dbReference type="OrthoDB" id="10021397at2759"/>
<dbReference type="SUPFAM" id="SSF103473">
    <property type="entry name" value="MFS general substrate transporter"/>
    <property type="match status" value="1"/>
</dbReference>
<dbReference type="Proteomes" id="UP000014074">
    <property type="component" value="Unassembled WGS sequence"/>
</dbReference>
<dbReference type="EMBL" id="KB932927">
    <property type="protein sequence ID" value="EOO02311.1"/>
    <property type="molecule type" value="Genomic_DNA"/>
</dbReference>
<dbReference type="GeneID" id="19322399"/>
<dbReference type="FunFam" id="1.20.1250.20:FF:000196">
    <property type="entry name" value="MFS toxin efflux pump (AflT)"/>
    <property type="match status" value="1"/>
</dbReference>
<dbReference type="GO" id="GO:0022857">
    <property type="term" value="F:transmembrane transporter activity"/>
    <property type="evidence" value="ECO:0007669"/>
    <property type="project" value="InterPro"/>
</dbReference>
<keyword evidence="9" id="KW-1185">Reference proteome</keyword>
<dbReference type="Pfam" id="PF07690">
    <property type="entry name" value="MFS_1"/>
    <property type="match status" value="1"/>
</dbReference>
<dbReference type="eggNOG" id="KOG0254">
    <property type="taxonomic scope" value="Eukaryota"/>
</dbReference>
<feature type="transmembrane region" description="Helical" evidence="7">
    <location>
        <begin position="384"/>
        <end position="404"/>
    </location>
</feature>
<sequence>MTPKTRKNLEHQAIPKITTQFHSLLDVGWYGSAYQLAKIWLTIFTALMGVLIAIGQLGIAFGPLIGGAFTQCFYVNLPIGAVVGALLVFIYIPERGTKPALRTVLSTAIESLDLVGFTIFAPASIMFLLALQYGGNEYAWNSATVIGLLCGAAATFVIFLSWEYRKGDDAMIPFSMISQKILWSASVTMFFFLGALFCSNYYLPIYFQAVKNASPTMSGVDILPTILSQVLLAMVSGVMVQTLGYYLPWVLAGSALTTIAYGLLSLLTPSTPTAKWVGYQILFGLGCGSGVTISFIAVQNLVAPEKIPIAMGVLVFCQNFGGALWLEVAQTVFTNSLTSSIKKHAAGVNPDAVVQAGARGIRSVVTSDQLPAVLKAYTDGVVNVMYLGIGLSAGAFCFAWGLGWKDIRKAKAAKPSE</sequence>
<dbReference type="InterPro" id="IPR011701">
    <property type="entry name" value="MFS"/>
</dbReference>
<evidence type="ECO:0000256" key="2">
    <source>
        <dbReference type="ARBA" id="ARBA00007520"/>
    </source>
</evidence>
<evidence type="ECO:0000256" key="6">
    <source>
        <dbReference type="ARBA" id="ARBA00023136"/>
    </source>
</evidence>
<dbReference type="Gene3D" id="1.20.1250.20">
    <property type="entry name" value="MFS general substrate transporter like domains"/>
    <property type="match status" value="1"/>
</dbReference>
<evidence type="ECO:0000256" key="5">
    <source>
        <dbReference type="ARBA" id="ARBA00022989"/>
    </source>
</evidence>
<organism evidence="8 9">
    <name type="scientific">Phaeoacremonium minimum (strain UCR-PA7)</name>
    <name type="common">Esca disease fungus</name>
    <name type="synonym">Togninia minima</name>
    <dbReference type="NCBI Taxonomy" id="1286976"/>
    <lineage>
        <taxon>Eukaryota</taxon>
        <taxon>Fungi</taxon>
        <taxon>Dikarya</taxon>
        <taxon>Ascomycota</taxon>
        <taxon>Pezizomycotina</taxon>
        <taxon>Sordariomycetes</taxon>
        <taxon>Sordariomycetidae</taxon>
        <taxon>Togniniales</taxon>
        <taxon>Togniniaceae</taxon>
        <taxon>Phaeoacremonium</taxon>
    </lineage>
</organism>
<evidence type="ECO:0000256" key="3">
    <source>
        <dbReference type="ARBA" id="ARBA00022448"/>
    </source>
</evidence>
<feature type="transmembrane region" description="Helical" evidence="7">
    <location>
        <begin position="276"/>
        <end position="297"/>
    </location>
</feature>
<gene>
    <name evidence="8" type="ORF">UCRPA7_2176</name>
</gene>
<evidence type="ECO:0000256" key="1">
    <source>
        <dbReference type="ARBA" id="ARBA00004141"/>
    </source>
</evidence>
<comment type="similarity">
    <text evidence="2">Belongs to the major facilitator superfamily. TCR/Tet family.</text>
</comment>
<feature type="transmembrane region" description="Helical" evidence="7">
    <location>
        <begin position="112"/>
        <end position="133"/>
    </location>
</feature>
<feature type="transmembrane region" description="Helical" evidence="7">
    <location>
        <begin position="181"/>
        <end position="202"/>
    </location>
</feature>
<keyword evidence="4 7" id="KW-0812">Transmembrane</keyword>
<feature type="transmembrane region" description="Helical" evidence="7">
    <location>
        <begin position="222"/>
        <end position="239"/>
    </location>
</feature>
<keyword evidence="3" id="KW-0813">Transport</keyword>
<dbReference type="HOGENOM" id="CLU_000960_8_0_1"/>
<dbReference type="GO" id="GO:0005886">
    <property type="term" value="C:plasma membrane"/>
    <property type="evidence" value="ECO:0007669"/>
    <property type="project" value="TreeGrafter"/>
</dbReference>
<dbReference type="PANTHER" id="PTHR23501">
    <property type="entry name" value="MAJOR FACILITATOR SUPERFAMILY"/>
    <property type="match status" value="1"/>
</dbReference>
<keyword evidence="6 7" id="KW-0472">Membrane</keyword>
<dbReference type="KEGG" id="tmn:UCRPA7_2176"/>
<dbReference type="RefSeq" id="XP_007912941.1">
    <property type="nucleotide sequence ID" value="XM_007914750.1"/>
</dbReference>
<dbReference type="AlphaFoldDB" id="R8BSJ4"/>
<evidence type="ECO:0000256" key="4">
    <source>
        <dbReference type="ARBA" id="ARBA00022692"/>
    </source>
</evidence>
<feature type="transmembrane region" description="Helical" evidence="7">
    <location>
        <begin position="246"/>
        <end position="264"/>
    </location>
</feature>
<keyword evidence="5 7" id="KW-1133">Transmembrane helix</keyword>
<proteinExistence type="inferred from homology"/>
<protein>
    <submittedName>
        <fullName evidence="8">Uncharacterized protein</fullName>
    </submittedName>
</protein>
<evidence type="ECO:0000313" key="8">
    <source>
        <dbReference type="EMBL" id="EOO02311.1"/>
    </source>
</evidence>
<name>R8BSJ4_PHAM7</name>
<dbReference type="InterPro" id="IPR036259">
    <property type="entry name" value="MFS_trans_sf"/>
</dbReference>
<comment type="subcellular location">
    <subcellularLocation>
        <location evidence="1">Membrane</location>
        <topology evidence="1">Multi-pass membrane protein</topology>
    </subcellularLocation>
</comment>
<evidence type="ECO:0000256" key="7">
    <source>
        <dbReference type="SAM" id="Phobius"/>
    </source>
</evidence>
<feature type="transmembrane region" description="Helical" evidence="7">
    <location>
        <begin position="139"/>
        <end position="160"/>
    </location>
</feature>
<dbReference type="PANTHER" id="PTHR23501:SF193">
    <property type="entry name" value="MULTIDRUG TRANSPORTER, PUTATIVE (AFU_ORTHOLOGUE AFUA_8G00940)-RELATED"/>
    <property type="match status" value="1"/>
</dbReference>